<keyword evidence="2" id="KW-0732">Signal</keyword>
<proteinExistence type="predicted"/>
<reference evidence="4 5" key="1">
    <citation type="submission" date="2022-11" db="EMBL/GenBank/DDBJ databases">
        <title>Minimal conservation of predation-associated metabolite biosynthetic gene clusters underscores biosynthetic potential of Myxococcota including descriptions for ten novel species: Archangium lansinium sp. nov., Myxococcus landrumus sp. nov., Nannocystis bai.</title>
        <authorList>
            <person name="Ahearne A."/>
            <person name="Stevens C."/>
            <person name="Phillips K."/>
        </authorList>
    </citation>
    <scope>NUCLEOTIDE SEQUENCE [LARGE SCALE GENOMIC DNA]</scope>
    <source>
        <strain evidence="4 5">MIWBW</strain>
    </source>
</reference>
<dbReference type="EMBL" id="JAPNKA010000001">
    <property type="protein sequence ID" value="MCY1076005.1"/>
    <property type="molecule type" value="Genomic_DNA"/>
</dbReference>
<dbReference type="SUPFAM" id="SSF75011">
    <property type="entry name" value="3-carboxy-cis,cis-mucoante lactonizing enzyme"/>
    <property type="match status" value="1"/>
</dbReference>
<dbReference type="Gene3D" id="2.60.40.10">
    <property type="entry name" value="Immunoglobulins"/>
    <property type="match status" value="1"/>
</dbReference>
<evidence type="ECO:0000259" key="3">
    <source>
        <dbReference type="PROSITE" id="PS50825"/>
    </source>
</evidence>
<name>A0ABT4A2X9_9BACT</name>
<evidence type="ECO:0000256" key="2">
    <source>
        <dbReference type="SAM" id="SignalP"/>
    </source>
</evidence>
<dbReference type="PANTHER" id="PTHR24273:SF32">
    <property type="entry name" value="HYALIN"/>
    <property type="match status" value="1"/>
</dbReference>
<dbReference type="Proteomes" id="UP001207654">
    <property type="component" value="Unassembled WGS sequence"/>
</dbReference>
<dbReference type="InterPro" id="IPR003410">
    <property type="entry name" value="HYR_dom"/>
</dbReference>
<organism evidence="4 5">
    <name type="scientific">Archangium lansingense</name>
    <dbReference type="NCBI Taxonomy" id="2995310"/>
    <lineage>
        <taxon>Bacteria</taxon>
        <taxon>Pseudomonadati</taxon>
        <taxon>Myxococcota</taxon>
        <taxon>Myxococcia</taxon>
        <taxon>Myxococcales</taxon>
        <taxon>Cystobacterineae</taxon>
        <taxon>Archangiaceae</taxon>
        <taxon>Archangium</taxon>
    </lineage>
</organism>
<evidence type="ECO:0000256" key="1">
    <source>
        <dbReference type="ARBA" id="ARBA00022737"/>
    </source>
</evidence>
<evidence type="ECO:0000313" key="5">
    <source>
        <dbReference type="Proteomes" id="UP001207654"/>
    </source>
</evidence>
<dbReference type="Pfam" id="PF02494">
    <property type="entry name" value="HYR"/>
    <property type="match status" value="1"/>
</dbReference>
<comment type="caution">
    <text evidence="4">The sequence shown here is derived from an EMBL/GenBank/DDBJ whole genome shotgun (WGS) entry which is preliminary data.</text>
</comment>
<dbReference type="SUPFAM" id="SSF69322">
    <property type="entry name" value="Tricorn protease domain 2"/>
    <property type="match status" value="1"/>
</dbReference>
<feature type="chain" id="PRO_5046468418" evidence="2">
    <location>
        <begin position="30"/>
        <end position="1030"/>
    </location>
</feature>
<dbReference type="RefSeq" id="WP_267534915.1">
    <property type="nucleotide sequence ID" value="NZ_JAPNKA010000001.1"/>
</dbReference>
<evidence type="ECO:0000313" key="4">
    <source>
        <dbReference type="EMBL" id="MCY1076005.1"/>
    </source>
</evidence>
<gene>
    <name evidence="4" type="ORF">OV287_16135</name>
</gene>
<sequence>MRPSRFHVSRLLACLALVVPVLAGLPSHAASSSLLRDIRSGTDDTPGTIGPLTALGNTVYFASPSASTGSELWKSDGSPAGTVLVKEVMPGPEGSDPSPFGELNGSLFFTARGNTLGTELWKTDGTPSGTVRLLSVPNGEIPTDVPISEWARVGGTLFFPAQFSGDKELWKTDGTPEGTTRVKDIAPGDISSLPYSLTALGSSLYFSATTSGFAPRSLWKSDGTEAGTVEVWSPPSPAGVQRIHEVGGSLLVQVTSSAYPVSSLWKSDGTAAGTVKVVNLPEVRKSVVLGNRLVMWMDSGMWVTDGTEAGTRALHPVSHASWHPSVTVGSQLFFLGTDSSHGLELWTTDGTPEGTRLVKELRPGAVDGALLAMAALDGALYFMGTDTWGAVQLWKTDGTEAGTVKVMQLPAGEDTPSGLGMASAGGRLFFTYAGRPWVSDGTEAGTVRLVSSRPEPRGSNPSRMTRLGGLSLFTTFDEEQGQVLWRTDGTPAGTVRVRDLREGSTHLLVDPNVPWVVRAGAAFFMTLDLRPDGGLQRSLWRTDGTEAGTSRLKSFEAAVPEQWPLLLVGDTLFLTGKDAEHGMELWKTDGTAEGTVLVKDVNPGPGGSRLAQWAALGNRLFFWADDGTHGLELWTSDGTGSGTVLFKELAPGTASGLGEPEVGRPLMAMLDGTLYFGARDAEHGLEPWKTDGTPEGTVLLEDVNPGTEDSLSRMTVAGGRLYLSLYDGVHGLEPWVSDGTPAGTMLLADVNAGEGNGMPLGFTHVGGTVLFLARNPAHGTELWKTDGTPAGTALLSDVWPGPDSGLRAESGTGVLLPLWGTTAELPLWGVEELGLAFFQGADASSGQELWVTDGTAAGTRRVEDLVPGEGSSTPTNLVFLGDKLVFAAADLLVGNEPRVLPLAALQPDTTAPVLTCPASISATAPDANGVAVSYAPATATDDRDTAVIEYGQASGSTFPVGTTTVTVTATDTAGNRSSCTFEVTVKAEPGAPGPRAEGCACSSGGPGASAFWSLLALLAVACVRRRGALG</sequence>
<dbReference type="PANTHER" id="PTHR24273">
    <property type="entry name" value="FI04643P-RELATED"/>
    <property type="match status" value="1"/>
</dbReference>
<keyword evidence="1" id="KW-0677">Repeat</keyword>
<accession>A0ABT4A2X9</accession>
<dbReference type="PROSITE" id="PS50825">
    <property type="entry name" value="HYR"/>
    <property type="match status" value="1"/>
</dbReference>
<feature type="domain" description="HYR" evidence="3">
    <location>
        <begin position="907"/>
        <end position="987"/>
    </location>
</feature>
<keyword evidence="5" id="KW-1185">Reference proteome</keyword>
<protein>
    <submittedName>
        <fullName evidence="4">HYR domain-containing protein</fullName>
    </submittedName>
</protein>
<feature type="signal peptide" evidence="2">
    <location>
        <begin position="1"/>
        <end position="29"/>
    </location>
</feature>
<dbReference type="InterPro" id="IPR013783">
    <property type="entry name" value="Ig-like_fold"/>
</dbReference>